<feature type="coiled-coil region" evidence="2">
    <location>
        <begin position="862"/>
        <end position="918"/>
    </location>
</feature>
<keyword evidence="5" id="KW-0067">ATP-binding</keyword>
<evidence type="ECO:0000259" key="4">
    <source>
        <dbReference type="PROSITE" id="PS51194"/>
    </source>
</evidence>
<keyword evidence="5" id="KW-0547">Nucleotide-binding</keyword>
<dbReference type="EMBL" id="JACOMF010000010">
    <property type="protein sequence ID" value="MBC4015904.1"/>
    <property type="molecule type" value="Genomic_DNA"/>
</dbReference>
<evidence type="ECO:0000259" key="3">
    <source>
        <dbReference type="PROSITE" id="PS51192"/>
    </source>
</evidence>
<keyword evidence="6" id="KW-1185">Reference proteome</keyword>
<dbReference type="CDD" id="cd18793">
    <property type="entry name" value="SF2_C_SNF"/>
    <property type="match status" value="1"/>
</dbReference>
<sequence>MPPFTPYHSQYLAHRITLEGVDEDAFAKALTTARVDMNPHQVDAALFALQSPLSKGVLLADEVGLGKTIEASLVVAQKWAERKRRILLVVPASLRKQWAQELWEKFSLPVLIMEARTYQERLKAGYRRPFEADGKIILCSYEFAARRADDLAAVAWDVAVLDEAHRLRNVYRNGAASRAKRLKDALAHTFKLLLTATPLQNNIMELYGLVSVIDDKVFGDEASFRTLYGGQRPDPANLMILRRRLEPVCRRTLRRTVQEAGHISYTRRLPVTFRFDPHDEEVELYERVSAFLQRADTCYLGGKPNALVTMALRKILGSSSYAISQTLSRIIDRLEAEHAAADLDALADLDTIEELAEEAGVLDDDADAPDGAGPAPTARPTAEAIATEIAELTGYRDLARSIRSNAKGERLARELPGLLDAVEAKGGARKAVVFTESVRTQSYLAELLAQNGFAGQVVLLNGGNTDPESQRIHADWLARHAGTDRVSGSKTADMKAAIVEAFRDEKMILIATESGAEGINLQFCSLLVNYDLPWNPQRVEQRIGRCHRYGQKIDVTVVNLLNAKNHAEERVFQLLSQKFRLFDGVFGASDEVLGAIESGVDFERRVHQIVQTSRSAEEIEAAFNDLTESLQPQIEADLRDARDRLLLNVDEDVVRLLRTRQDNLKRILGEFEQRLIVLAKVELPGVEFREHSDGSPVFEHQGTTWTTGWPVADERGWQFFRLSDGNLALDLVAEAKARSLPVAAVEFDYAAYRQQGGGRLTDIEPFIGRGGWLRASKLKLRSAGRTVEHMVAAASTDDGKVLDEKVVERLFLLPGRRRDAAVDPPARLDVLDAEIRGQHVARAAEENDRWLGVETDKLDRYADDLEVAAEEEIKRLEREVRERRKALRTAAALTAQQKIDEQRAIKRIEAQIDDKKLETYQRKKAIRVEVEGILDQLQADLQLVPTVEPIFTIRWGLV</sequence>
<protein>
    <submittedName>
        <fullName evidence="5">DEAD/DEAH box helicase</fullName>
    </submittedName>
</protein>
<dbReference type="InterPro" id="IPR001650">
    <property type="entry name" value="Helicase_C-like"/>
</dbReference>
<dbReference type="Pfam" id="PF00176">
    <property type="entry name" value="SNF2-rel_dom"/>
    <property type="match status" value="1"/>
</dbReference>
<keyword evidence="2" id="KW-0175">Coiled coil</keyword>
<evidence type="ECO:0000256" key="2">
    <source>
        <dbReference type="SAM" id="Coils"/>
    </source>
</evidence>
<dbReference type="Gene3D" id="3.40.50.10810">
    <property type="entry name" value="Tandem AAA-ATPase domain"/>
    <property type="match status" value="1"/>
</dbReference>
<dbReference type="SMART" id="SM00490">
    <property type="entry name" value="HELICc"/>
    <property type="match status" value="1"/>
</dbReference>
<keyword evidence="5" id="KW-0347">Helicase</keyword>
<dbReference type="InterPro" id="IPR038718">
    <property type="entry name" value="SNF2-like_sf"/>
</dbReference>
<organism evidence="5 6">
    <name type="scientific">Siccirubricoccus deserti</name>
    <dbReference type="NCBI Taxonomy" id="2013562"/>
    <lineage>
        <taxon>Bacteria</taxon>
        <taxon>Pseudomonadati</taxon>
        <taxon>Pseudomonadota</taxon>
        <taxon>Alphaproteobacteria</taxon>
        <taxon>Acetobacterales</taxon>
        <taxon>Roseomonadaceae</taxon>
        <taxon>Siccirubricoccus</taxon>
    </lineage>
</organism>
<dbReference type="GO" id="GO:0016787">
    <property type="term" value="F:hydrolase activity"/>
    <property type="evidence" value="ECO:0007669"/>
    <property type="project" value="UniProtKB-KW"/>
</dbReference>
<proteinExistence type="predicted"/>
<feature type="domain" description="Helicase ATP-binding" evidence="3">
    <location>
        <begin position="48"/>
        <end position="216"/>
    </location>
</feature>
<dbReference type="Pfam" id="PF00271">
    <property type="entry name" value="Helicase_C"/>
    <property type="match status" value="1"/>
</dbReference>
<keyword evidence="1" id="KW-0378">Hydrolase</keyword>
<evidence type="ECO:0000313" key="6">
    <source>
        <dbReference type="Proteomes" id="UP000600101"/>
    </source>
</evidence>
<dbReference type="InterPro" id="IPR014001">
    <property type="entry name" value="Helicase_ATP-bd"/>
</dbReference>
<dbReference type="InterPro" id="IPR049730">
    <property type="entry name" value="SNF2/RAD54-like_C"/>
</dbReference>
<dbReference type="PROSITE" id="PS51192">
    <property type="entry name" value="HELICASE_ATP_BIND_1"/>
    <property type="match status" value="1"/>
</dbReference>
<accession>A0A9X0QXZ6</accession>
<dbReference type="Gene3D" id="3.40.50.300">
    <property type="entry name" value="P-loop containing nucleotide triphosphate hydrolases"/>
    <property type="match status" value="1"/>
</dbReference>
<evidence type="ECO:0000313" key="5">
    <source>
        <dbReference type="EMBL" id="MBC4015904.1"/>
    </source>
</evidence>
<dbReference type="PANTHER" id="PTHR10799">
    <property type="entry name" value="SNF2/RAD54 HELICASE FAMILY"/>
    <property type="match status" value="1"/>
</dbReference>
<dbReference type="SUPFAM" id="SSF52540">
    <property type="entry name" value="P-loop containing nucleoside triphosphate hydrolases"/>
    <property type="match status" value="2"/>
</dbReference>
<dbReference type="Proteomes" id="UP000600101">
    <property type="component" value="Unassembled WGS sequence"/>
</dbReference>
<dbReference type="InterPro" id="IPR000330">
    <property type="entry name" value="SNF2_N"/>
</dbReference>
<gene>
    <name evidence="5" type="ORF">H7965_11275</name>
</gene>
<dbReference type="PROSITE" id="PS51194">
    <property type="entry name" value="HELICASE_CTER"/>
    <property type="match status" value="1"/>
</dbReference>
<dbReference type="InterPro" id="IPR027417">
    <property type="entry name" value="P-loop_NTPase"/>
</dbReference>
<dbReference type="AlphaFoldDB" id="A0A9X0QXZ6"/>
<dbReference type="SMART" id="SM00487">
    <property type="entry name" value="DEXDc"/>
    <property type="match status" value="1"/>
</dbReference>
<dbReference type="GO" id="GO:0004386">
    <property type="term" value="F:helicase activity"/>
    <property type="evidence" value="ECO:0007669"/>
    <property type="project" value="UniProtKB-KW"/>
</dbReference>
<reference evidence="5" key="1">
    <citation type="submission" date="2020-08" db="EMBL/GenBank/DDBJ databases">
        <authorList>
            <person name="Hu Y."/>
            <person name="Nguyen S.V."/>
            <person name="Li F."/>
            <person name="Fanning S."/>
        </authorList>
    </citation>
    <scope>NUCLEOTIDE SEQUENCE</scope>
    <source>
        <strain evidence="5">SYSU D8009</strain>
    </source>
</reference>
<evidence type="ECO:0000256" key="1">
    <source>
        <dbReference type="ARBA" id="ARBA00022801"/>
    </source>
</evidence>
<feature type="domain" description="Helicase C-terminal" evidence="4">
    <location>
        <begin position="414"/>
        <end position="593"/>
    </location>
</feature>
<dbReference type="GO" id="GO:0005524">
    <property type="term" value="F:ATP binding"/>
    <property type="evidence" value="ECO:0007669"/>
    <property type="project" value="InterPro"/>
</dbReference>
<dbReference type="RefSeq" id="WP_186770675.1">
    <property type="nucleotide sequence ID" value="NZ_JACOMF010000010.1"/>
</dbReference>
<comment type="caution">
    <text evidence="5">The sequence shown here is derived from an EMBL/GenBank/DDBJ whole genome shotgun (WGS) entry which is preliminary data.</text>
</comment>
<name>A0A9X0QXZ6_9PROT</name>